<organism evidence="7 8">
    <name type="scientific">Roseovarius albus</name>
    <dbReference type="NCBI Taxonomy" id="1247867"/>
    <lineage>
        <taxon>Bacteria</taxon>
        <taxon>Pseudomonadati</taxon>
        <taxon>Pseudomonadota</taxon>
        <taxon>Alphaproteobacteria</taxon>
        <taxon>Rhodobacterales</taxon>
        <taxon>Roseobacteraceae</taxon>
        <taxon>Roseovarius</taxon>
    </lineage>
</organism>
<evidence type="ECO:0000313" key="7">
    <source>
        <dbReference type="EMBL" id="SLN25382.1"/>
    </source>
</evidence>
<dbReference type="AlphaFoldDB" id="A0A1X6YM33"/>
<proteinExistence type="predicted"/>
<evidence type="ECO:0000259" key="6">
    <source>
        <dbReference type="Pfam" id="PF00350"/>
    </source>
</evidence>
<keyword evidence="5" id="KW-0472">Membrane</keyword>
<dbReference type="InterPro" id="IPR027417">
    <property type="entry name" value="P-loop_NTPase"/>
</dbReference>
<evidence type="ECO:0000313" key="8">
    <source>
        <dbReference type="Proteomes" id="UP000193061"/>
    </source>
</evidence>
<comment type="subcellular location">
    <subcellularLocation>
        <location evidence="1">Membrane</location>
    </subcellularLocation>
</comment>
<name>A0A1X6YM33_9RHOB</name>
<accession>A0A1X6YM33</accession>
<gene>
    <name evidence="7" type="ORF">ROA7450_01052</name>
</gene>
<dbReference type="OrthoDB" id="7927795at2"/>
<dbReference type="GO" id="GO:0016020">
    <property type="term" value="C:membrane"/>
    <property type="evidence" value="ECO:0007669"/>
    <property type="project" value="UniProtKB-SubCell"/>
</dbReference>
<evidence type="ECO:0000256" key="5">
    <source>
        <dbReference type="ARBA" id="ARBA00023136"/>
    </source>
</evidence>
<evidence type="ECO:0000256" key="4">
    <source>
        <dbReference type="ARBA" id="ARBA00023134"/>
    </source>
</evidence>
<evidence type="ECO:0000256" key="2">
    <source>
        <dbReference type="ARBA" id="ARBA00022741"/>
    </source>
</evidence>
<dbReference type="InterPro" id="IPR027094">
    <property type="entry name" value="Mitofusin_fam"/>
</dbReference>
<evidence type="ECO:0000256" key="3">
    <source>
        <dbReference type="ARBA" id="ARBA00022801"/>
    </source>
</evidence>
<dbReference type="PANTHER" id="PTHR10465">
    <property type="entry name" value="TRANSMEMBRANE GTPASE FZO1"/>
    <property type="match status" value="1"/>
</dbReference>
<protein>
    <submittedName>
        <fullName evidence="7">GTP-binding protein Der</fullName>
    </submittedName>
</protein>
<dbReference type="GO" id="GO:0005525">
    <property type="term" value="F:GTP binding"/>
    <property type="evidence" value="ECO:0007669"/>
    <property type="project" value="UniProtKB-KW"/>
</dbReference>
<dbReference type="Pfam" id="PF00350">
    <property type="entry name" value="Dynamin_N"/>
    <property type="match status" value="1"/>
</dbReference>
<keyword evidence="3" id="KW-0378">Hydrolase</keyword>
<feature type="domain" description="Dynamin N-terminal" evidence="6">
    <location>
        <begin position="43"/>
        <end position="256"/>
    </location>
</feature>
<dbReference type="Gene3D" id="3.40.50.300">
    <property type="entry name" value="P-loop containing nucleotide triphosphate hydrolases"/>
    <property type="match status" value="1"/>
</dbReference>
<evidence type="ECO:0000256" key="1">
    <source>
        <dbReference type="ARBA" id="ARBA00004370"/>
    </source>
</evidence>
<keyword evidence="8" id="KW-1185">Reference proteome</keyword>
<dbReference type="SUPFAM" id="SSF52540">
    <property type="entry name" value="P-loop containing nucleoside triphosphate hydrolases"/>
    <property type="match status" value="1"/>
</dbReference>
<dbReference type="InterPro" id="IPR045063">
    <property type="entry name" value="Dynamin_N"/>
</dbReference>
<dbReference type="EMBL" id="FWFX01000002">
    <property type="protein sequence ID" value="SLN25382.1"/>
    <property type="molecule type" value="Genomic_DNA"/>
</dbReference>
<dbReference type="GO" id="GO:0003924">
    <property type="term" value="F:GTPase activity"/>
    <property type="evidence" value="ECO:0007669"/>
    <property type="project" value="InterPro"/>
</dbReference>
<dbReference type="PANTHER" id="PTHR10465:SF0">
    <property type="entry name" value="SARCALUMENIN"/>
    <property type="match status" value="1"/>
</dbReference>
<dbReference type="Proteomes" id="UP000193061">
    <property type="component" value="Unassembled WGS sequence"/>
</dbReference>
<keyword evidence="2" id="KW-0547">Nucleotide-binding</keyword>
<keyword evidence="4" id="KW-0342">GTP-binding</keyword>
<sequence>MNSELKRRELIRIANEMHDVTNEETRLFISKIQQDLTELKPGVAFVGQIKAGKSRLINGFIGRAEFLPSDVNPWTTVITDMHFGHPSGRTDGAEFHFFDNEQWQELIAEGEEMRKLFADEEDSYKREMIEEQVDAMKNRAKLRLGASYQNLLGQTHDLPELSSDDLMRYVCAGDDPTDLDDGEDISDRGLYSDVTRKAEVYFELGHFPFPLTVTDTPGVNDPLLIREEISRQYLKKADFFVVVLSAHQALSRADLKLFRLMQALELGQLVVFINRVDELNDGAEDAAKVKEDVRKGLKQALVGSEIEVLTGSAQWAHYALTGDENGVDHDDVLAWLRANPALMQKYLDGVKDMKRGDGPVSREAILRFAAMVASGLPELRSYVTDALTLGTCGEQMQMAWQHLNSFAKGELERSEARLRAIGQEPVERGVDTLSNNETFNELRAMITEKSEGMIQDMDDVFANLRGVMDDTVGELVANVVHGPNGKSPLLAQGAATELDFTALRERMRELIQDATQVVRQRLMHELYAIDMHSNAVLQTLPGWEESENGRMNTSAVRWFRPDTSALSRGITVELRVSWLSRLFSKKSYVARANEMITQEFEMIGDDLVDTARTDIIERMETVLNHHQALLAGHFDDDRRNGAKGTNTETDPQGAFDQLRRITGELELVYGPANFEDRLAEAAE</sequence>
<reference evidence="7 8" key="1">
    <citation type="submission" date="2017-03" db="EMBL/GenBank/DDBJ databases">
        <authorList>
            <person name="Afonso C.L."/>
            <person name="Miller P.J."/>
            <person name="Scott M.A."/>
            <person name="Spackman E."/>
            <person name="Goraichik I."/>
            <person name="Dimitrov K.M."/>
            <person name="Suarez D.L."/>
            <person name="Swayne D.E."/>
        </authorList>
    </citation>
    <scope>NUCLEOTIDE SEQUENCE [LARGE SCALE GENOMIC DNA]</scope>
    <source>
        <strain evidence="7 8">CECT 7450</strain>
    </source>
</reference>